<keyword evidence="1" id="KW-1133">Transmembrane helix</keyword>
<sequence length="204" mass="22400">MSTKMKRTLFCIFVFAAGCGAGVLSKYLDTVAADGTPVHDLMQIIGQLLSQLPFWVFAGCVIAYYSRTSKAAALHVLLFFAGLLLSYYIYTGFLFGFLPVEQVLRWAVFGCCSALAGYAVWYAGKKGWSPALCAAVPIGYLITEGYPVFYTHEITNMAALVMAVGLYVMMPRSKAQKLRVLPLTALVVFIILRFDLVAWLFGGL</sequence>
<feature type="transmembrane region" description="Helical" evidence="1">
    <location>
        <begin position="128"/>
        <end position="143"/>
    </location>
</feature>
<feature type="transmembrane region" description="Helical" evidence="1">
    <location>
        <begin position="41"/>
        <end position="65"/>
    </location>
</feature>
<feature type="transmembrane region" description="Helical" evidence="1">
    <location>
        <begin position="103"/>
        <end position="121"/>
    </location>
</feature>
<gene>
    <name evidence="2" type="ORF">NE619_08870</name>
</gene>
<protein>
    <submittedName>
        <fullName evidence="2">DUF6518 family protein</fullName>
    </submittedName>
</protein>
<evidence type="ECO:0000256" key="1">
    <source>
        <dbReference type="SAM" id="Phobius"/>
    </source>
</evidence>
<feature type="transmembrane region" description="Helical" evidence="1">
    <location>
        <begin position="149"/>
        <end position="168"/>
    </location>
</feature>
<reference evidence="2 3" key="1">
    <citation type="submission" date="2022-06" db="EMBL/GenBank/DDBJ databases">
        <title>Isolation of gut microbiota from human fecal samples.</title>
        <authorList>
            <person name="Pamer E.G."/>
            <person name="Barat B."/>
            <person name="Waligurski E."/>
            <person name="Medina S."/>
            <person name="Paddock L."/>
            <person name="Mostad J."/>
        </authorList>
    </citation>
    <scope>NUCLEOTIDE SEQUENCE [LARGE SCALE GENOMIC DNA]</scope>
    <source>
        <strain evidence="2 3">SL.3.17</strain>
    </source>
</reference>
<name>A0ABT1RNU5_9FIRM</name>
<keyword evidence="1" id="KW-0472">Membrane</keyword>
<dbReference type="EMBL" id="JANFXK010000008">
    <property type="protein sequence ID" value="MCQ4636841.1"/>
    <property type="molecule type" value="Genomic_DNA"/>
</dbReference>
<evidence type="ECO:0000313" key="3">
    <source>
        <dbReference type="Proteomes" id="UP001524502"/>
    </source>
</evidence>
<comment type="caution">
    <text evidence="2">The sequence shown here is derived from an EMBL/GenBank/DDBJ whole genome shotgun (WGS) entry which is preliminary data.</text>
</comment>
<feature type="transmembrane region" description="Helical" evidence="1">
    <location>
        <begin position="180"/>
        <end position="201"/>
    </location>
</feature>
<evidence type="ECO:0000313" key="2">
    <source>
        <dbReference type="EMBL" id="MCQ4636841.1"/>
    </source>
</evidence>
<dbReference type="PROSITE" id="PS51257">
    <property type="entry name" value="PROKAR_LIPOPROTEIN"/>
    <property type="match status" value="1"/>
</dbReference>
<keyword evidence="1" id="KW-0812">Transmembrane</keyword>
<organism evidence="2 3">
    <name type="scientific">Anaerovorax odorimutans</name>
    <dbReference type="NCBI Taxonomy" id="109327"/>
    <lineage>
        <taxon>Bacteria</taxon>
        <taxon>Bacillati</taxon>
        <taxon>Bacillota</taxon>
        <taxon>Clostridia</taxon>
        <taxon>Peptostreptococcales</taxon>
        <taxon>Anaerovoracaceae</taxon>
        <taxon>Anaerovorax</taxon>
    </lineage>
</organism>
<keyword evidence="3" id="KW-1185">Reference proteome</keyword>
<dbReference type="Proteomes" id="UP001524502">
    <property type="component" value="Unassembled WGS sequence"/>
</dbReference>
<dbReference type="RefSeq" id="WP_256132034.1">
    <property type="nucleotide sequence ID" value="NZ_JANFXK010000008.1"/>
</dbReference>
<accession>A0ABT1RNU5</accession>
<feature type="transmembrane region" description="Helical" evidence="1">
    <location>
        <begin position="72"/>
        <end position="97"/>
    </location>
</feature>
<proteinExistence type="predicted"/>